<accession>A0ABC8RDC7</accession>
<reference evidence="1 2" key="1">
    <citation type="submission" date="2024-02" db="EMBL/GenBank/DDBJ databases">
        <authorList>
            <person name="Vignale AGUSTIN F."/>
            <person name="Sosa J E."/>
            <person name="Modenutti C."/>
        </authorList>
    </citation>
    <scope>NUCLEOTIDE SEQUENCE [LARGE SCALE GENOMIC DNA]</scope>
</reference>
<sequence>MSGTAEGKGPFPIIVEMEKWILYKRREWHREYSAAEWQKIPYDVMGDKAMKRKQPKERFLEGGMHLNAHATIRTLLQSQKQIWQIKQGAVLEAQHLNASCSVRTPLQCQQHPTNSFQHANKETNCFGWAIKIPLVLPFSAHLAKFGIYIEHL</sequence>
<gene>
    <name evidence="1" type="ORF">ILEXP_LOCUS10660</name>
</gene>
<name>A0ABC8RDC7_9AQUA</name>
<dbReference type="Proteomes" id="UP001642360">
    <property type="component" value="Unassembled WGS sequence"/>
</dbReference>
<proteinExistence type="predicted"/>
<dbReference type="EMBL" id="CAUOFW020001271">
    <property type="protein sequence ID" value="CAK9142969.1"/>
    <property type="molecule type" value="Genomic_DNA"/>
</dbReference>
<evidence type="ECO:0000313" key="1">
    <source>
        <dbReference type="EMBL" id="CAK9142969.1"/>
    </source>
</evidence>
<comment type="caution">
    <text evidence="1">The sequence shown here is derived from an EMBL/GenBank/DDBJ whole genome shotgun (WGS) entry which is preliminary data.</text>
</comment>
<evidence type="ECO:0000313" key="2">
    <source>
        <dbReference type="Proteomes" id="UP001642360"/>
    </source>
</evidence>
<keyword evidence="2" id="KW-1185">Reference proteome</keyword>
<protein>
    <submittedName>
        <fullName evidence="1">Uncharacterized protein</fullName>
    </submittedName>
</protein>
<dbReference type="AlphaFoldDB" id="A0ABC8RDC7"/>
<organism evidence="1 2">
    <name type="scientific">Ilex paraguariensis</name>
    <name type="common">yerba mate</name>
    <dbReference type="NCBI Taxonomy" id="185542"/>
    <lineage>
        <taxon>Eukaryota</taxon>
        <taxon>Viridiplantae</taxon>
        <taxon>Streptophyta</taxon>
        <taxon>Embryophyta</taxon>
        <taxon>Tracheophyta</taxon>
        <taxon>Spermatophyta</taxon>
        <taxon>Magnoliopsida</taxon>
        <taxon>eudicotyledons</taxon>
        <taxon>Gunneridae</taxon>
        <taxon>Pentapetalae</taxon>
        <taxon>asterids</taxon>
        <taxon>campanulids</taxon>
        <taxon>Aquifoliales</taxon>
        <taxon>Aquifoliaceae</taxon>
        <taxon>Ilex</taxon>
    </lineage>
</organism>